<reference evidence="4" key="1">
    <citation type="journal article" date="2017" name="Genome Announc.">
        <title>Draft Genome Sequence of Terrimicrobium sacchariphilum NM-5T, a Facultative Anaerobic Soil Bacterium of the Class Spartobacteria.</title>
        <authorList>
            <person name="Qiu Y.L."/>
            <person name="Tourlousse D.M."/>
            <person name="Matsuura N."/>
            <person name="Ohashi A."/>
            <person name="Sekiguchi Y."/>
        </authorList>
    </citation>
    <scope>NUCLEOTIDE SEQUENCE [LARGE SCALE GENOMIC DNA]</scope>
    <source>
        <strain evidence="4">NM-5</strain>
    </source>
</reference>
<dbReference type="PANTHER" id="PTHR48081">
    <property type="entry name" value="AB HYDROLASE SUPERFAMILY PROTEIN C4A8.06C"/>
    <property type="match status" value="1"/>
</dbReference>
<gene>
    <name evidence="3" type="ORF">TSACC_2677</name>
</gene>
<dbReference type="RefSeq" id="WP_075078120.1">
    <property type="nucleotide sequence ID" value="NZ_BDCO01000002.1"/>
</dbReference>
<evidence type="ECO:0000313" key="4">
    <source>
        <dbReference type="Proteomes" id="UP000076023"/>
    </source>
</evidence>
<dbReference type="GO" id="GO:0016787">
    <property type="term" value="F:hydrolase activity"/>
    <property type="evidence" value="ECO:0007669"/>
    <property type="project" value="UniProtKB-KW"/>
</dbReference>
<dbReference type="Proteomes" id="UP000076023">
    <property type="component" value="Unassembled WGS sequence"/>
</dbReference>
<keyword evidence="1 3" id="KW-0378">Hydrolase</keyword>
<dbReference type="Pfam" id="PF20434">
    <property type="entry name" value="BD-FAE"/>
    <property type="match status" value="1"/>
</dbReference>
<dbReference type="STRING" id="690879.TSACC_2677"/>
<feature type="domain" description="BD-FAE-like" evidence="2">
    <location>
        <begin position="29"/>
        <end position="202"/>
    </location>
</feature>
<comment type="caution">
    <text evidence="3">The sequence shown here is derived from an EMBL/GenBank/DDBJ whole genome shotgun (WGS) entry which is preliminary data.</text>
</comment>
<dbReference type="Gene3D" id="3.40.50.1820">
    <property type="entry name" value="alpha/beta hydrolase"/>
    <property type="match status" value="1"/>
</dbReference>
<dbReference type="AlphaFoldDB" id="A0A146G367"/>
<dbReference type="InParanoid" id="A0A146G367"/>
<dbReference type="OrthoDB" id="272794at2"/>
<proteinExistence type="predicted"/>
<name>A0A146G367_TERSA</name>
<protein>
    <submittedName>
        <fullName evidence="3">Alpha/beta hydrolase fold</fullName>
    </submittedName>
</protein>
<dbReference type="InterPro" id="IPR050300">
    <property type="entry name" value="GDXG_lipolytic_enzyme"/>
</dbReference>
<evidence type="ECO:0000313" key="3">
    <source>
        <dbReference type="EMBL" id="GAT32279.1"/>
    </source>
</evidence>
<keyword evidence="4" id="KW-1185">Reference proteome</keyword>
<dbReference type="InterPro" id="IPR029058">
    <property type="entry name" value="AB_hydrolase_fold"/>
</dbReference>
<accession>A0A146G367</accession>
<dbReference type="PANTHER" id="PTHR48081:SF6">
    <property type="entry name" value="PEPTIDASE S9 PROLYL OLIGOPEPTIDASE CATALYTIC DOMAIN-CONTAINING PROTEIN"/>
    <property type="match status" value="1"/>
</dbReference>
<dbReference type="SUPFAM" id="SSF53474">
    <property type="entry name" value="alpha/beta-Hydrolases"/>
    <property type="match status" value="1"/>
</dbReference>
<organism evidence="3 4">
    <name type="scientific">Terrimicrobium sacchariphilum</name>
    <dbReference type="NCBI Taxonomy" id="690879"/>
    <lineage>
        <taxon>Bacteria</taxon>
        <taxon>Pseudomonadati</taxon>
        <taxon>Verrucomicrobiota</taxon>
        <taxon>Terrimicrobiia</taxon>
        <taxon>Terrimicrobiales</taxon>
        <taxon>Terrimicrobiaceae</taxon>
        <taxon>Terrimicrobium</taxon>
    </lineage>
</organism>
<evidence type="ECO:0000256" key="1">
    <source>
        <dbReference type="ARBA" id="ARBA00022801"/>
    </source>
</evidence>
<evidence type="ECO:0000259" key="2">
    <source>
        <dbReference type="Pfam" id="PF20434"/>
    </source>
</evidence>
<dbReference type="InterPro" id="IPR049492">
    <property type="entry name" value="BD-FAE-like_dom"/>
</dbReference>
<dbReference type="EMBL" id="BDCO01000002">
    <property type="protein sequence ID" value="GAT32279.1"/>
    <property type="molecule type" value="Genomic_DNA"/>
</dbReference>
<sequence length="258" mass="27795">MTILRDIAYRSGDAHQRHRGDYFPGPLQTSPLWLLIHGGGWDAMSKEALDPVALFLQERGAAVFGINYRLLQHAPWPAALEDCLTAADFLQRGEICPAPSRIGIAGASAGGHLALMAGRAIGRSRVAHILSLAGPVAVDAKRGTSHAFLFSPSFHQRFFGAESITPAHLDSASALRHENIPPDLTCVHSVNDRLVPLTHSRDAVAAWQRAGARAALHVFDGPDDDHGFWAGGQDDTRRMSQTFSQALAEACSALNFPK</sequence>